<sequence>MRGTPLLDTVKAYVALTKPRVIELLLVAAIPAMLQADRGKVHVGLILLTLVGGWMGAAAANTFNMVADSDIDKVMNRTRKRPLARQSVSNRNAMIFGSVLTVASFLWLWLLCDSLLAGIFILLTIMFYVFVYTMWLKRRTDQNVVWGGAAGCMPVLVGWAVITDNAPDVTGWLHWWQAIVLFLVIFFWTPPHTWALGLKYREDYEAAGVPMMPVVRPPLYVTVRIIAYTLATVLTTFLLIPAAGWVYLAVSVLAGVWFMWGAIALHNSVKAGGEIKPMKLFLLSNNYLALVCVGLSVDAVLGLRTVAEMLGF</sequence>
<dbReference type="Gene3D" id="1.10.357.140">
    <property type="entry name" value="UbiA prenyltransferase"/>
    <property type="match status" value="1"/>
</dbReference>
<evidence type="ECO:0000256" key="2">
    <source>
        <dbReference type="ARBA" id="ARBA00004919"/>
    </source>
</evidence>
<dbReference type="Pfam" id="PF01040">
    <property type="entry name" value="UbiA"/>
    <property type="match status" value="1"/>
</dbReference>
<keyword evidence="8 14" id="KW-0350">Heme biosynthesis</keyword>
<dbReference type="CDD" id="cd13957">
    <property type="entry name" value="PT_UbiA_Cox10"/>
    <property type="match status" value="1"/>
</dbReference>
<keyword evidence="7 14" id="KW-1133">Transmembrane helix</keyword>
<feature type="transmembrane region" description="Helical" evidence="14">
    <location>
        <begin position="143"/>
        <end position="162"/>
    </location>
</feature>
<protein>
    <recommendedName>
        <fullName evidence="11 14">Protoheme IX farnesyltransferase</fullName>
        <ecNumber evidence="3 14">2.5.1.141</ecNumber>
    </recommendedName>
    <alternativeName>
        <fullName evidence="12 14">Heme B farnesyltransferase</fullName>
    </alternativeName>
    <alternativeName>
        <fullName evidence="10 14">Heme O synthase</fullName>
    </alternativeName>
</protein>
<feature type="transmembrane region" description="Helical" evidence="14">
    <location>
        <begin position="88"/>
        <end position="109"/>
    </location>
</feature>
<evidence type="ECO:0000256" key="7">
    <source>
        <dbReference type="ARBA" id="ARBA00022989"/>
    </source>
</evidence>
<dbReference type="InterPro" id="IPR000537">
    <property type="entry name" value="UbiA_prenyltransferase"/>
</dbReference>
<evidence type="ECO:0000256" key="3">
    <source>
        <dbReference type="ARBA" id="ARBA00012292"/>
    </source>
</evidence>
<accession>A0ABV7ZQL5</accession>
<feature type="transmembrane region" description="Helical" evidence="14">
    <location>
        <begin position="246"/>
        <end position="266"/>
    </location>
</feature>
<dbReference type="PANTHER" id="PTHR43448">
    <property type="entry name" value="PROTOHEME IX FARNESYLTRANSFERASE, MITOCHONDRIAL"/>
    <property type="match status" value="1"/>
</dbReference>
<dbReference type="InterPro" id="IPR006369">
    <property type="entry name" value="Protohaem_IX_farnesylTrfase"/>
</dbReference>
<dbReference type="NCBIfam" id="TIGR01473">
    <property type="entry name" value="cyoE_ctaB"/>
    <property type="match status" value="1"/>
</dbReference>
<comment type="pathway">
    <text evidence="2 14">Porphyrin-containing compound metabolism; heme O biosynthesis; heme O from protoheme: step 1/1.</text>
</comment>
<comment type="catalytic activity">
    <reaction evidence="13 14">
        <text>heme b + (2E,6E)-farnesyl diphosphate + H2O = Fe(II)-heme o + diphosphate</text>
        <dbReference type="Rhea" id="RHEA:28070"/>
        <dbReference type="ChEBI" id="CHEBI:15377"/>
        <dbReference type="ChEBI" id="CHEBI:33019"/>
        <dbReference type="ChEBI" id="CHEBI:60344"/>
        <dbReference type="ChEBI" id="CHEBI:60530"/>
        <dbReference type="ChEBI" id="CHEBI:175763"/>
        <dbReference type="EC" id="2.5.1.141"/>
    </reaction>
</comment>
<keyword evidence="16" id="KW-1185">Reference proteome</keyword>
<dbReference type="InterPro" id="IPR044878">
    <property type="entry name" value="UbiA_sf"/>
</dbReference>
<keyword evidence="5 14" id="KW-0808">Transferase</keyword>
<feature type="transmembrane region" description="Helical" evidence="14">
    <location>
        <begin position="12"/>
        <end position="34"/>
    </location>
</feature>
<dbReference type="GO" id="GO:0008495">
    <property type="term" value="F:protoheme IX farnesyltransferase activity"/>
    <property type="evidence" value="ECO:0007669"/>
    <property type="project" value="UniProtKB-EC"/>
</dbReference>
<gene>
    <name evidence="14" type="primary">ctaB</name>
    <name evidence="15" type="ORF">ACFORJ_11730</name>
</gene>
<dbReference type="PANTHER" id="PTHR43448:SF7">
    <property type="entry name" value="4-HYDROXYBENZOATE SOLANESYLTRANSFERASE"/>
    <property type="match status" value="1"/>
</dbReference>
<organism evidence="15 16">
    <name type="scientific">Corynebacterium hansenii</name>
    <dbReference type="NCBI Taxonomy" id="394964"/>
    <lineage>
        <taxon>Bacteria</taxon>
        <taxon>Bacillati</taxon>
        <taxon>Actinomycetota</taxon>
        <taxon>Actinomycetes</taxon>
        <taxon>Mycobacteriales</taxon>
        <taxon>Corynebacteriaceae</taxon>
        <taxon>Corynebacterium</taxon>
    </lineage>
</organism>
<proteinExistence type="inferred from homology"/>
<keyword evidence="9 14" id="KW-0472">Membrane</keyword>
<evidence type="ECO:0000256" key="6">
    <source>
        <dbReference type="ARBA" id="ARBA00022692"/>
    </source>
</evidence>
<feature type="transmembrane region" description="Helical" evidence="14">
    <location>
        <begin position="219"/>
        <end position="240"/>
    </location>
</feature>
<evidence type="ECO:0000313" key="15">
    <source>
        <dbReference type="EMBL" id="MFC3850827.1"/>
    </source>
</evidence>
<keyword evidence="6 14" id="KW-0812">Transmembrane</keyword>
<dbReference type="EC" id="2.5.1.141" evidence="3 14"/>
<evidence type="ECO:0000256" key="12">
    <source>
        <dbReference type="ARBA" id="ARBA00042475"/>
    </source>
</evidence>
<evidence type="ECO:0000256" key="13">
    <source>
        <dbReference type="ARBA" id="ARBA00047690"/>
    </source>
</evidence>
<feature type="transmembrane region" description="Helical" evidence="14">
    <location>
        <begin position="46"/>
        <end position="67"/>
    </location>
</feature>
<feature type="transmembrane region" description="Helical" evidence="14">
    <location>
        <begin position="174"/>
        <end position="198"/>
    </location>
</feature>
<dbReference type="RefSeq" id="WP_153251598.1">
    <property type="nucleotide sequence ID" value="NZ_CP047211.1"/>
</dbReference>
<feature type="transmembrane region" description="Helical" evidence="14">
    <location>
        <begin position="287"/>
        <end position="307"/>
    </location>
</feature>
<evidence type="ECO:0000256" key="14">
    <source>
        <dbReference type="HAMAP-Rule" id="MF_00154"/>
    </source>
</evidence>
<name>A0ABV7ZQL5_9CORY</name>
<dbReference type="Proteomes" id="UP001595751">
    <property type="component" value="Unassembled WGS sequence"/>
</dbReference>
<dbReference type="NCBIfam" id="NF003349">
    <property type="entry name" value="PRK04375.1-2"/>
    <property type="match status" value="1"/>
</dbReference>
<comment type="caution">
    <text evidence="15">The sequence shown here is derived from an EMBL/GenBank/DDBJ whole genome shotgun (WGS) entry which is preliminary data.</text>
</comment>
<reference evidence="16" key="1">
    <citation type="journal article" date="2019" name="Int. J. Syst. Evol. Microbiol.">
        <title>The Global Catalogue of Microorganisms (GCM) 10K type strain sequencing project: providing services to taxonomists for standard genome sequencing and annotation.</title>
        <authorList>
            <consortium name="The Broad Institute Genomics Platform"/>
            <consortium name="The Broad Institute Genome Sequencing Center for Infectious Disease"/>
            <person name="Wu L."/>
            <person name="Ma J."/>
        </authorList>
    </citation>
    <scope>NUCLEOTIDE SEQUENCE [LARGE SCALE GENOMIC DNA]</scope>
    <source>
        <strain evidence="16">CCUG 53252</strain>
    </source>
</reference>
<evidence type="ECO:0000256" key="8">
    <source>
        <dbReference type="ARBA" id="ARBA00023133"/>
    </source>
</evidence>
<comment type="miscellaneous">
    <text evidence="14">Carbon 2 of the heme B porphyrin ring is defined according to the Fischer nomenclature.</text>
</comment>
<evidence type="ECO:0000256" key="9">
    <source>
        <dbReference type="ARBA" id="ARBA00023136"/>
    </source>
</evidence>
<comment type="similarity">
    <text evidence="14">Belongs to the UbiA prenyltransferase family. Protoheme IX farnesyltransferase subfamily.</text>
</comment>
<evidence type="ECO:0000256" key="11">
    <source>
        <dbReference type="ARBA" id="ARBA00040810"/>
    </source>
</evidence>
<evidence type="ECO:0000256" key="5">
    <source>
        <dbReference type="ARBA" id="ARBA00022679"/>
    </source>
</evidence>
<dbReference type="HAMAP" id="MF_00154">
    <property type="entry name" value="CyoE_CtaB"/>
    <property type="match status" value="1"/>
</dbReference>
<comment type="subcellular location">
    <subcellularLocation>
        <location evidence="1 14">Cell membrane</location>
        <topology evidence="1 14">Multi-pass membrane protein</topology>
    </subcellularLocation>
</comment>
<dbReference type="EMBL" id="JBHRZN010000004">
    <property type="protein sequence ID" value="MFC3850827.1"/>
    <property type="molecule type" value="Genomic_DNA"/>
</dbReference>
<evidence type="ECO:0000256" key="4">
    <source>
        <dbReference type="ARBA" id="ARBA00022475"/>
    </source>
</evidence>
<comment type="function">
    <text evidence="14">Converts heme B (protoheme IX) to heme O by substitution of the vinyl group on carbon 2 of heme B porphyrin ring with a hydroxyethyl farnesyl side group.</text>
</comment>
<keyword evidence="4 14" id="KW-1003">Cell membrane</keyword>
<evidence type="ECO:0000256" key="1">
    <source>
        <dbReference type="ARBA" id="ARBA00004651"/>
    </source>
</evidence>
<evidence type="ECO:0000313" key="16">
    <source>
        <dbReference type="Proteomes" id="UP001595751"/>
    </source>
</evidence>
<evidence type="ECO:0000256" key="10">
    <source>
        <dbReference type="ARBA" id="ARBA00030253"/>
    </source>
</evidence>
<feature type="transmembrane region" description="Helical" evidence="14">
    <location>
        <begin position="115"/>
        <end position="136"/>
    </location>
</feature>